<dbReference type="InterPro" id="IPR004379">
    <property type="entry name" value="UDP-GALP_mutase"/>
</dbReference>
<dbReference type="GO" id="GO:0008767">
    <property type="term" value="F:UDP-galactopyranose mutase activity"/>
    <property type="evidence" value="ECO:0007669"/>
    <property type="project" value="InterPro"/>
</dbReference>
<protein>
    <submittedName>
        <fullName evidence="7">UDP-galactopyranose mutase</fullName>
    </submittedName>
</protein>
<dbReference type="PANTHER" id="PTHR21197">
    <property type="entry name" value="UDP-GALACTOPYRANOSE MUTASE"/>
    <property type="match status" value="1"/>
</dbReference>
<evidence type="ECO:0000256" key="1">
    <source>
        <dbReference type="ARBA" id="ARBA00001974"/>
    </source>
</evidence>
<dbReference type="Proteomes" id="UP000626220">
    <property type="component" value="Unassembled WGS sequence"/>
</dbReference>
<keyword evidence="3" id="KW-0285">Flavoprotein</keyword>
<dbReference type="NCBIfam" id="TIGR00031">
    <property type="entry name" value="UDP-GALP_mutase"/>
    <property type="match status" value="1"/>
</dbReference>
<dbReference type="Pfam" id="PF13450">
    <property type="entry name" value="NAD_binding_8"/>
    <property type="match status" value="1"/>
</dbReference>
<dbReference type="SUPFAM" id="SSF54373">
    <property type="entry name" value="FAD-linked reductases, C-terminal domain"/>
    <property type="match status" value="1"/>
</dbReference>
<sequence>MSTTKFLMVGAGLSGAVIGRHLAEAGHDVTVVDARSHVGGNCHTERDAETGVMVHVYGPHIFHTDDSEVWDYVNSYTTFLPYKNRVKTTSKGVSGEREVYSLPVNLHTINQFFRRTMRPDEAHEFITTEQADTSIADPQTFEDQAMRFVGRDLYEAFFKGYTMKQWGCHPSELPASILKRLPVRFNYDDNYFFHKYQGMPENGYTEMVAAILDHPRISVKLETVFDRSQAAEYDHVFYSGALDGWFGYELGRLGYRTLDFERFTYQGDYQGCAVMNYGEVEVPYTRITEHKHFAPWESHEGSVCYREFSRKCTPDDIPYYPIRQVREKALLSDYVALAEKTQGVTFVGRLGTYRYLDMDVTIREALDTARAFAADLSEGRAPRAFYQAPL</sequence>
<comment type="caution">
    <text evidence="7">The sequence shown here is derived from an EMBL/GenBank/DDBJ whole genome shotgun (WGS) entry which is preliminary data.</text>
</comment>
<evidence type="ECO:0000256" key="4">
    <source>
        <dbReference type="ARBA" id="ARBA00022827"/>
    </source>
</evidence>
<proteinExistence type="inferred from homology"/>
<dbReference type="InterPro" id="IPR015899">
    <property type="entry name" value="UDP-GalPyranose_mutase_C"/>
</dbReference>
<dbReference type="EMBL" id="BNCJ01000029">
    <property type="protein sequence ID" value="GHF71879.1"/>
    <property type="molecule type" value="Genomic_DNA"/>
</dbReference>
<evidence type="ECO:0000313" key="8">
    <source>
        <dbReference type="Proteomes" id="UP000626220"/>
    </source>
</evidence>
<dbReference type="Pfam" id="PF03275">
    <property type="entry name" value="GLF"/>
    <property type="match status" value="1"/>
</dbReference>
<keyword evidence="8" id="KW-1185">Reference proteome</keyword>
<dbReference type="GO" id="GO:0005829">
    <property type="term" value="C:cytosol"/>
    <property type="evidence" value="ECO:0007669"/>
    <property type="project" value="TreeGrafter"/>
</dbReference>
<accession>A0A8J3H313</accession>
<evidence type="ECO:0000256" key="3">
    <source>
        <dbReference type="ARBA" id="ARBA00022630"/>
    </source>
</evidence>
<dbReference type="SUPFAM" id="SSF51971">
    <property type="entry name" value="Nucleotide-binding domain"/>
    <property type="match status" value="1"/>
</dbReference>
<gene>
    <name evidence="7" type="primary">glf</name>
    <name evidence="7" type="ORF">GCM10017056_48470</name>
</gene>
<reference evidence="7" key="2">
    <citation type="submission" date="2020-09" db="EMBL/GenBank/DDBJ databases">
        <authorList>
            <person name="Sun Q."/>
            <person name="Kim S."/>
        </authorList>
    </citation>
    <scope>NUCLEOTIDE SEQUENCE</scope>
    <source>
        <strain evidence="7">KCTC 42650</strain>
    </source>
</reference>
<dbReference type="AlphaFoldDB" id="A0A8J3H313"/>
<dbReference type="Gene3D" id="3.40.50.720">
    <property type="entry name" value="NAD(P)-binding Rossmann-like Domain"/>
    <property type="match status" value="3"/>
</dbReference>
<evidence type="ECO:0000313" key="7">
    <source>
        <dbReference type="EMBL" id="GHF71879.1"/>
    </source>
</evidence>
<comment type="similarity">
    <text evidence="2">Belongs to the UDP-galactopyranose/dTDP-fucopyranose mutase family.</text>
</comment>
<keyword evidence="4" id="KW-0274">FAD</keyword>
<dbReference type="PANTHER" id="PTHR21197:SF0">
    <property type="entry name" value="UDP-GALACTOPYRANOSE MUTASE"/>
    <property type="match status" value="1"/>
</dbReference>
<evidence type="ECO:0000256" key="2">
    <source>
        <dbReference type="ARBA" id="ARBA00009321"/>
    </source>
</evidence>
<feature type="domain" description="UDP-galactopyranose mutase C-terminal" evidence="6">
    <location>
        <begin position="156"/>
        <end position="355"/>
    </location>
</feature>
<organism evidence="7 8">
    <name type="scientific">Seohaeicola zhoushanensis</name>
    <dbReference type="NCBI Taxonomy" id="1569283"/>
    <lineage>
        <taxon>Bacteria</taxon>
        <taxon>Pseudomonadati</taxon>
        <taxon>Pseudomonadota</taxon>
        <taxon>Alphaproteobacteria</taxon>
        <taxon>Rhodobacterales</taxon>
        <taxon>Roseobacteraceae</taxon>
        <taxon>Seohaeicola</taxon>
    </lineage>
</organism>
<evidence type="ECO:0000256" key="5">
    <source>
        <dbReference type="ARBA" id="ARBA00023235"/>
    </source>
</evidence>
<reference evidence="7" key="1">
    <citation type="journal article" date="2014" name="Int. J. Syst. Evol. Microbiol.">
        <title>Complete genome sequence of Corynebacterium casei LMG S-19264T (=DSM 44701T), isolated from a smear-ripened cheese.</title>
        <authorList>
            <consortium name="US DOE Joint Genome Institute (JGI-PGF)"/>
            <person name="Walter F."/>
            <person name="Albersmeier A."/>
            <person name="Kalinowski J."/>
            <person name="Ruckert C."/>
        </authorList>
    </citation>
    <scope>NUCLEOTIDE SEQUENCE</scope>
    <source>
        <strain evidence="7">KCTC 42650</strain>
    </source>
</reference>
<dbReference type="RefSeq" id="WP_189682720.1">
    <property type="nucleotide sequence ID" value="NZ_BNCJ01000029.1"/>
</dbReference>
<keyword evidence="5" id="KW-0413">Isomerase</keyword>
<comment type="cofactor">
    <cofactor evidence="1">
        <name>FAD</name>
        <dbReference type="ChEBI" id="CHEBI:57692"/>
    </cofactor>
</comment>
<name>A0A8J3H313_9RHOB</name>
<evidence type="ECO:0000259" key="6">
    <source>
        <dbReference type="Pfam" id="PF03275"/>
    </source>
</evidence>
<dbReference type="GO" id="GO:0050660">
    <property type="term" value="F:flavin adenine dinucleotide binding"/>
    <property type="evidence" value="ECO:0007669"/>
    <property type="project" value="TreeGrafter"/>
</dbReference>